<dbReference type="EMBL" id="JAJSOW010000100">
    <property type="protein sequence ID" value="KAI9185101.1"/>
    <property type="molecule type" value="Genomic_DNA"/>
</dbReference>
<proteinExistence type="predicted"/>
<gene>
    <name evidence="2" type="ORF">LWI28_004157</name>
</gene>
<comment type="caution">
    <text evidence="2">The sequence shown here is derived from an EMBL/GenBank/DDBJ whole genome shotgun (WGS) entry which is preliminary data.</text>
</comment>
<evidence type="ECO:0000313" key="3">
    <source>
        <dbReference type="Proteomes" id="UP001064489"/>
    </source>
</evidence>
<reference evidence="2" key="1">
    <citation type="journal article" date="2022" name="Plant J.">
        <title>Strategies of tolerance reflected in two North American maple genomes.</title>
        <authorList>
            <person name="McEvoy S.L."/>
            <person name="Sezen U.U."/>
            <person name="Trouern-Trend A."/>
            <person name="McMahon S.M."/>
            <person name="Schaberg P.G."/>
            <person name="Yang J."/>
            <person name="Wegrzyn J.L."/>
            <person name="Swenson N.G."/>
        </authorList>
    </citation>
    <scope>NUCLEOTIDE SEQUENCE</scope>
    <source>
        <strain evidence="2">91603</strain>
    </source>
</reference>
<feature type="region of interest" description="Disordered" evidence="1">
    <location>
        <begin position="74"/>
        <end position="124"/>
    </location>
</feature>
<keyword evidence="3" id="KW-1185">Reference proteome</keyword>
<evidence type="ECO:0000313" key="2">
    <source>
        <dbReference type="EMBL" id="KAI9185101.1"/>
    </source>
</evidence>
<dbReference type="AlphaFoldDB" id="A0AAD5NUS0"/>
<reference evidence="2" key="2">
    <citation type="submission" date="2023-02" db="EMBL/GenBank/DDBJ databases">
        <authorList>
            <person name="Swenson N.G."/>
            <person name="Wegrzyn J.L."/>
            <person name="Mcevoy S.L."/>
        </authorList>
    </citation>
    <scope>NUCLEOTIDE SEQUENCE</scope>
    <source>
        <strain evidence="2">91603</strain>
        <tissue evidence="2">Leaf</tissue>
    </source>
</reference>
<dbReference type="Proteomes" id="UP001064489">
    <property type="component" value="Chromosome 3"/>
</dbReference>
<name>A0AAD5NUS0_ACENE</name>
<accession>A0AAD5NUS0</accession>
<organism evidence="2 3">
    <name type="scientific">Acer negundo</name>
    <name type="common">Box elder</name>
    <dbReference type="NCBI Taxonomy" id="4023"/>
    <lineage>
        <taxon>Eukaryota</taxon>
        <taxon>Viridiplantae</taxon>
        <taxon>Streptophyta</taxon>
        <taxon>Embryophyta</taxon>
        <taxon>Tracheophyta</taxon>
        <taxon>Spermatophyta</taxon>
        <taxon>Magnoliopsida</taxon>
        <taxon>eudicotyledons</taxon>
        <taxon>Gunneridae</taxon>
        <taxon>Pentapetalae</taxon>
        <taxon>rosids</taxon>
        <taxon>malvids</taxon>
        <taxon>Sapindales</taxon>
        <taxon>Sapindaceae</taxon>
        <taxon>Hippocastanoideae</taxon>
        <taxon>Acereae</taxon>
        <taxon>Acer</taxon>
    </lineage>
</organism>
<evidence type="ECO:0000256" key="1">
    <source>
        <dbReference type="SAM" id="MobiDB-lite"/>
    </source>
</evidence>
<sequence>MLCDAVIAVTAPIRRSCAFTVADSCHRLSLAALLIISSQQTAFVTRICSDTMVYGGDRPKPLLATRSILESPRQDRYHHLNPKMKFNLSSKHRPEPAPQLLGPPTSKQPLRPFSRTCASKEGSK</sequence>
<protein>
    <submittedName>
        <fullName evidence="2">Uncharacterized protein</fullName>
    </submittedName>
</protein>